<keyword evidence="4" id="KW-1278">Translocase</keyword>
<reference evidence="7" key="1">
    <citation type="submission" date="2015-03" db="EMBL/GenBank/DDBJ databases">
        <authorList>
            <person name="Urmite Genomes"/>
        </authorList>
    </citation>
    <scope>NUCLEOTIDE SEQUENCE [LARGE SCALE GENOMIC DNA]</scope>
    <source>
        <strain evidence="7">CSUR P1344</strain>
    </source>
</reference>
<evidence type="ECO:0000256" key="2">
    <source>
        <dbReference type="ARBA" id="ARBA00022741"/>
    </source>
</evidence>
<dbReference type="InterPro" id="IPR017871">
    <property type="entry name" value="ABC_transporter-like_CS"/>
</dbReference>
<gene>
    <name evidence="6" type="primary">pstB</name>
    <name evidence="6" type="ORF">BN000_03205</name>
</gene>
<dbReference type="InterPro" id="IPR027417">
    <property type="entry name" value="P-loop_NTPase"/>
</dbReference>
<protein>
    <submittedName>
        <fullName evidence="6">ABC transporter ATP-binding protein</fullName>
    </submittedName>
</protein>
<keyword evidence="1" id="KW-0813">Transport</keyword>
<accession>A0A0U1DHT6</accession>
<evidence type="ECO:0000256" key="1">
    <source>
        <dbReference type="ARBA" id="ARBA00022448"/>
    </source>
</evidence>
<evidence type="ECO:0000313" key="7">
    <source>
        <dbReference type="Proteomes" id="UP000199601"/>
    </source>
</evidence>
<dbReference type="PANTHER" id="PTHR43423">
    <property type="entry name" value="ABC TRANSPORTER I FAMILY MEMBER 17"/>
    <property type="match status" value="1"/>
</dbReference>
<keyword evidence="3 6" id="KW-0067">ATP-binding</keyword>
<dbReference type="PROSITE" id="PS50893">
    <property type="entry name" value="ABC_TRANSPORTER_2"/>
    <property type="match status" value="1"/>
</dbReference>
<dbReference type="SUPFAM" id="SSF52540">
    <property type="entry name" value="P-loop containing nucleoside triphosphate hydrolases"/>
    <property type="match status" value="1"/>
</dbReference>
<dbReference type="InterPro" id="IPR003439">
    <property type="entry name" value="ABC_transporter-like_ATP-bd"/>
</dbReference>
<evidence type="ECO:0000256" key="3">
    <source>
        <dbReference type="ARBA" id="ARBA00022840"/>
    </source>
</evidence>
<keyword evidence="7" id="KW-1185">Reference proteome</keyword>
<dbReference type="SMART" id="SM00382">
    <property type="entry name" value="AAA"/>
    <property type="match status" value="1"/>
</dbReference>
<evidence type="ECO:0000259" key="5">
    <source>
        <dbReference type="PROSITE" id="PS50893"/>
    </source>
</evidence>
<dbReference type="GO" id="GO:0016887">
    <property type="term" value="F:ATP hydrolysis activity"/>
    <property type="evidence" value="ECO:0007669"/>
    <property type="project" value="InterPro"/>
</dbReference>
<evidence type="ECO:0000256" key="4">
    <source>
        <dbReference type="ARBA" id="ARBA00022967"/>
    </source>
</evidence>
<sequence length="265" mass="27587">MSDVRAGTIEVWDNVQQLPTGTGPATADTARLARPPGAWTHSGLRTPGSVPRVHGFRLDDVAVTRGAATLLARINACIPAGRCTAVMGASGAGKTTMLRLLNRLAEPTTGRVLLDGVPIAELDVLALRRRVGLVAQAPVLLADRVLDEVRVGRPDLPDDRAGELLARVGLAPRFATRTTAELSGGEAQRLCLARSLAVEPEILLLDEPTSALDGPTATVIGALVREHVSTGGTVVLASHDHGLIGSVAERVLLLEHGHLVADGTA</sequence>
<dbReference type="Pfam" id="PF00005">
    <property type="entry name" value="ABC_tran"/>
    <property type="match status" value="1"/>
</dbReference>
<dbReference type="PROSITE" id="PS00211">
    <property type="entry name" value="ABC_TRANSPORTER_1"/>
    <property type="match status" value="1"/>
</dbReference>
<evidence type="ECO:0000313" key="6">
    <source>
        <dbReference type="EMBL" id="CQD15417.1"/>
    </source>
</evidence>
<dbReference type="InterPro" id="IPR003593">
    <property type="entry name" value="AAA+_ATPase"/>
</dbReference>
<dbReference type="PANTHER" id="PTHR43423:SF1">
    <property type="entry name" value="ABC TRANSPORTER I FAMILY MEMBER 17"/>
    <property type="match status" value="1"/>
</dbReference>
<organism evidence="6 7">
    <name type="scientific">Mycobacterium europaeum</name>
    <dbReference type="NCBI Taxonomy" id="761804"/>
    <lineage>
        <taxon>Bacteria</taxon>
        <taxon>Bacillati</taxon>
        <taxon>Actinomycetota</taxon>
        <taxon>Actinomycetes</taxon>
        <taxon>Mycobacteriales</taxon>
        <taxon>Mycobacteriaceae</taxon>
        <taxon>Mycobacterium</taxon>
        <taxon>Mycobacterium simiae complex</taxon>
    </lineage>
</organism>
<dbReference type="Proteomes" id="UP000199601">
    <property type="component" value="Unassembled WGS sequence"/>
</dbReference>
<dbReference type="Gene3D" id="3.40.50.300">
    <property type="entry name" value="P-loop containing nucleotide triphosphate hydrolases"/>
    <property type="match status" value="1"/>
</dbReference>
<keyword evidence="2" id="KW-0547">Nucleotide-binding</keyword>
<feature type="domain" description="ABC transporter" evidence="5">
    <location>
        <begin position="56"/>
        <end position="265"/>
    </location>
</feature>
<dbReference type="EMBL" id="CTEC01000002">
    <property type="protein sequence ID" value="CQD15417.1"/>
    <property type="molecule type" value="Genomic_DNA"/>
</dbReference>
<proteinExistence type="predicted"/>
<dbReference type="GO" id="GO:0005524">
    <property type="term" value="F:ATP binding"/>
    <property type="evidence" value="ECO:0007669"/>
    <property type="project" value="UniProtKB-KW"/>
</dbReference>
<name>A0A0U1DHT6_9MYCO</name>
<dbReference type="AlphaFoldDB" id="A0A0U1DHT6"/>